<evidence type="ECO:0000313" key="2">
    <source>
        <dbReference type="EMBL" id="RKP16901.1"/>
    </source>
</evidence>
<protein>
    <submittedName>
        <fullName evidence="2">Uncharacterized protein</fullName>
    </submittedName>
</protein>
<feature type="non-terminal residue" evidence="2">
    <location>
        <position position="197"/>
    </location>
</feature>
<sequence length="197" mass="22496">MRIEERNQKYPKTKAYPSFPHKSDNRFQNRNSFVRHKKPAEQSDANSSKCPLCKRFHQKGQQCRFQANALRYPEMDLSSFFQNLQEENKPASPYLPFSNFTICNSVKRINVSNIILDSGATDIMYFEGAAKVANRNLIDIVGTGTIRLMFNESVFLIKNCYLIPELASALIGLELKKTISLKLGSNYIIGDKTDQTD</sequence>
<dbReference type="EMBL" id="ML006155">
    <property type="protein sequence ID" value="RKP16901.1"/>
    <property type="molecule type" value="Genomic_DNA"/>
</dbReference>
<name>A0A4P9YE33_ROZAC</name>
<feature type="region of interest" description="Disordered" evidence="1">
    <location>
        <begin position="1"/>
        <end position="28"/>
    </location>
</feature>
<evidence type="ECO:0000256" key="1">
    <source>
        <dbReference type="SAM" id="MobiDB-lite"/>
    </source>
</evidence>
<organism evidence="2 3">
    <name type="scientific">Rozella allomycis (strain CSF55)</name>
    <dbReference type="NCBI Taxonomy" id="988480"/>
    <lineage>
        <taxon>Eukaryota</taxon>
        <taxon>Fungi</taxon>
        <taxon>Fungi incertae sedis</taxon>
        <taxon>Cryptomycota</taxon>
        <taxon>Cryptomycota incertae sedis</taxon>
        <taxon>Rozella</taxon>
    </lineage>
</organism>
<reference evidence="3" key="1">
    <citation type="journal article" date="2018" name="Nat. Microbiol.">
        <title>Leveraging single-cell genomics to expand the fungal tree of life.</title>
        <authorList>
            <person name="Ahrendt S.R."/>
            <person name="Quandt C.A."/>
            <person name="Ciobanu D."/>
            <person name="Clum A."/>
            <person name="Salamov A."/>
            <person name="Andreopoulos B."/>
            <person name="Cheng J.F."/>
            <person name="Woyke T."/>
            <person name="Pelin A."/>
            <person name="Henrissat B."/>
            <person name="Reynolds N.K."/>
            <person name="Benny G.L."/>
            <person name="Smith M.E."/>
            <person name="James T.Y."/>
            <person name="Grigoriev I.V."/>
        </authorList>
    </citation>
    <scope>NUCLEOTIDE SEQUENCE [LARGE SCALE GENOMIC DNA]</scope>
    <source>
        <strain evidence="3">CSF55</strain>
    </source>
</reference>
<dbReference type="Proteomes" id="UP000281549">
    <property type="component" value="Unassembled WGS sequence"/>
</dbReference>
<dbReference type="AlphaFoldDB" id="A0A4P9YE33"/>
<gene>
    <name evidence="2" type="ORF">ROZALSC1DRAFT_31238</name>
</gene>
<proteinExistence type="predicted"/>
<accession>A0A4P9YE33</accession>
<evidence type="ECO:0000313" key="3">
    <source>
        <dbReference type="Proteomes" id="UP000281549"/>
    </source>
</evidence>